<dbReference type="InterPro" id="IPR014327">
    <property type="entry name" value="RNA_pol_sigma70_bacteroid"/>
</dbReference>
<dbReference type="InterPro" id="IPR013325">
    <property type="entry name" value="RNA_pol_sigma_r2"/>
</dbReference>
<dbReference type="InterPro" id="IPR036388">
    <property type="entry name" value="WH-like_DNA-bd_sf"/>
</dbReference>
<evidence type="ECO:0000256" key="3">
    <source>
        <dbReference type="ARBA" id="ARBA00023082"/>
    </source>
</evidence>
<dbReference type="Gene3D" id="1.10.1740.10">
    <property type="match status" value="1"/>
</dbReference>
<dbReference type="STRING" id="1484053.SAMN05444274_101208"/>
<dbReference type="GO" id="GO:0003677">
    <property type="term" value="F:DNA binding"/>
    <property type="evidence" value="ECO:0007669"/>
    <property type="project" value="InterPro"/>
</dbReference>
<evidence type="ECO:0000256" key="1">
    <source>
        <dbReference type="ARBA" id="ARBA00010641"/>
    </source>
</evidence>
<dbReference type="Pfam" id="PF08281">
    <property type="entry name" value="Sigma70_r4_2"/>
    <property type="match status" value="1"/>
</dbReference>
<proteinExistence type="inferred from homology"/>
<dbReference type="InterPro" id="IPR013249">
    <property type="entry name" value="RNA_pol_sigma70_r4_t2"/>
</dbReference>
<evidence type="ECO:0000259" key="6">
    <source>
        <dbReference type="Pfam" id="PF08281"/>
    </source>
</evidence>
<dbReference type="NCBIfam" id="TIGR02985">
    <property type="entry name" value="Sig70_bacteroi1"/>
    <property type="match status" value="1"/>
</dbReference>
<evidence type="ECO:0000259" key="5">
    <source>
        <dbReference type="Pfam" id="PF04542"/>
    </source>
</evidence>
<dbReference type="AlphaFoldDB" id="A0A1M4T041"/>
<dbReference type="InterPro" id="IPR013324">
    <property type="entry name" value="RNA_pol_sigma_r3/r4-like"/>
</dbReference>
<accession>A0A1M4T041</accession>
<dbReference type="EMBL" id="FQUM01000001">
    <property type="protein sequence ID" value="SHE37730.1"/>
    <property type="molecule type" value="Genomic_DNA"/>
</dbReference>
<dbReference type="InterPro" id="IPR014284">
    <property type="entry name" value="RNA_pol_sigma-70_dom"/>
</dbReference>
<sequence length="168" mass="20579">MDKNEFTKIYQAYFEPLCLYAFRFFPEEGEATEIVQEVMLRIWEKRNTLPPVQSIEKYLYRSVYNGCVNRLEKLKVQNKYINYSRVRLLEIELENFDDTFYQWEIREKIDNEVKKFTPQVKKIFEMRYLDSMKYKEIANELGISERTVETHLQKATKTLREKLRKLFQ</sequence>
<keyword evidence="8" id="KW-1185">Reference proteome</keyword>
<comment type="similarity">
    <text evidence="1">Belongs to the sigma-70 factor family. ECF subfamily.</text>
</comment>
<evidence type="ECO:0000313" key="8">
    <source>
        <dbReference type="Proteomes" id="UP000184164"/>
    </source>
</evidence>
<dbReference type="NCBIfam" id="TIGR02937">
    <property type="entry name" value="sigma70-ECF"/>
    <property type="match status" value="1"/>
</dbReference>
<dbReference type="Proteomes" id="UP000184164">
    <property type="component" value="Unassembled WGS sequence"/>
</dbReference>
<keyword evidence="3" id="KW-0731">Sigma factor</keyword>
<organism evidence="7 8">
    <name type="scientific">Mariniphaga anaerophila</name>
    <dbReference type="NCBI Taxonomy" id="1484053"/>
    <lineage>
        <taxon>Bacteria</taxon>
        <taxon>Pseudomonadati</taxon>
        <taxon>Bacteroidota</taxon>
        <taxon>Bacteroidia</taxon>
        <taxon>Marinilabiliales</taxon>
        <taxon>Prolixibacteraceae</taxon>
        <taxon>Mariniphaga</taxon>
    </lineage>
</organism>
<dbReference type="Pfam" id="PF04542">
    <property type="entry name" value="Sigma70_r2"/>
    <property type="match status" value="1"/>
</dbReference>
<protein>
    <submittedName>
        <fullName evidence="7">RNA polymerase sigma-70 factor, ECF subfamily</fullName>
    </submittedName>
</protein>
<dbReference type="SUPFAM" id="SSF88659">
    <property type="entry name" value="Sigma3 and sigma4 domains of RNA polymerase sigma factors"/>
    <property type="match status" value="1"/>
</dbReference>
<keyword evidence="4" id="KW-0804">Transcription</keyword>
<dbReference type="Gene3D" id="1.10.10.10">
    <property type="entry name" value="Winged helix-like DNA-binding domain superfamily/Winged helix DNA-binding domain"/>
    <property type="match status" value="1"/>
</dbReference>
<dbReference type="OrthoDB" id="9782991at2"/>
<keyword evidence="2" id="KW-0805">Transcription regulation</keyword>
<dbReference type="PANTHER" id="PTHR43133:SF46">
    <property type="entry name" value="RNA POLYMERASE SIGMA-70 FACTOR ECF SUBFAMILY"/>
    <property type="match status" value="1"/>
</dbReference>
<gene>
    <name evidence="7" type="ORF">SAMN05444274_101208</name>
</gene>
<dbReference type="SUPFAM" id="SSF88946">
    <property type="entry name" value="Sigma2 domain of RNA polymerase sigma factors"/>
    <property type="match status" value="1"/>
</dbReference>
<dbReference type="PANTHER" id="PTHR43133">
    <property type="entry name" value="RNA POLYMERASE ECF-TYPE SIGMA FACTO"/>
    <property type="match status" value="1"/>
</dbReference>
<dbReference type="GO" id="GO:0016987">
    <property type="term" value="F:sigma factor activity"/>
    <property type="evidence" value="ECO:0007669"/>
    <property type="project" value="UniProtKB-KW"/>
</dbReference>
<name>A0A1M4T041_9BACT</name>
<dbReference type="CDD" id="cd06171">
    <property type="entry name" value="Sigma70_r4"/>
    <property type="match status" value="1"/>
</dbReference>
<dbReference type="InterPro" id="IPR007627">
    <property type="entry name" value="RNA_pol_sigma70_r2"/>
</dbReference>
<evidence type="ECO:0000256" key="4">
    <source>
        <dbReference type="ARBA" id="ARBA00023163"/>
    </source>
</evidence>
<reference evidence="7 8" key="1">
    <citation type="submission" date="2016-11" db="EMBL/GenBank/DDBJ databases">
        <authorList>
            <person name="Jaros S."/>
            <person name="Januszkiewicz K."/>
            <person name="Wedrychowicz H."/>
        </authorList>
    </citation>
    <scope>NUCLEOTIDE SEQUENCE [LARGE SCALE GENOMIC DNA]</scope>
    <source>
        <strain evidence="7 8">DSM 26910</strain>
    </source>
</reference>
<feature type="domain" description="RNA polymerase sigma factor 70 region 4 type 2" evidence="6">
    <location>
        <begin position="108"/>
        <end position="159"/>
    </location>
</feature>
<dbReference type="InterPro" id="IPR039425">
    <property type="entry name" value="RNA_pol_sigma-70-like"/>
</dbReference>
<evidence type="ECO:0000313" key="7">
    <source>
        <dbReference type="EMBL" id="SHE37730.1"/>
    </source>
</evidence>
<feature type="domain" description="RNA polymerase sigma-70 region 2" evidence="5">
    <location>
        <begin position="10"/>
        <end position="74"/>
    </location>
</feature>
<dbReference type="GO" id="GO:0006352">
    <property type="term" value="P:DNA-templated transcription initiation"/>
    <property type="evidence" value="ECO:0007669"/>
    <property type="project" value="InterPro"/>
</dbReference>
<dbReference type="RefSeq" id="WP_072998136.1">
    <property type="nucleotide sequence ID" value="NZ_FQUM01000001.1"/>
</dbReference>
<evidence type="ECO:0000256" key="2">
    <source>
        <dbReference type="ARBA" id="ARBA00023015"/>
    </source>
</evidence>